<accession>A0AAW6ZM39</accession>
<evidence type="ECO:0000313" key="2">
    <source>
        <dbReference type="EMBL" id="MDK8602736.1"/>
    </source>
</evidence>
<feature type="region of interest" description="Disordered" evidence="1">
    <location>
        <begin position="246"/>
        <end position="268"/>
    </location>
</feature>
<evidence type="ECO:0000256" key="1">
    <source>
        <dbReference type="SAM" id="MobiDB-lite"/>
    </source>
</evidence>
<dbReference type="InterPro" id="IPR005587">
    <property type="entry name" value="UPF0304_YfbU"/>
</dbReference>
<dbReference type="SUPFAM" id="SSF47598">
    <property type="entry name" value="Ribbon-helix-helix"/>
    <property type="match status" value="1"/>
</dbReference>
<dbReference type="Pfam" id="PF03887">
    <property type="entry name" value="YfbU"/>
    <property type="match status" value="1"/>
</dbReference>
<dbReference type="GO" id="GO:0006355">
    <property type="term" value="P:regulation of DNA-templated transcription"/>
    <property type="evidence" value="ECO:0007669"/>
    <property type="project" value="InterPro"/>
</dbReference>
<sequence>MPTITIRLTDQEHVAVKQVAEDEGVTLSEFVRAALHTALPSSQRPRDTLGGEVPPPDSIPLHERQQLALLHRILANVLPEDANGPDGDREYQLRRAEVLEKGYTGEYYVEVAGFGRELSKPHSALLMDILDMFRVITASRARLDKEGTRLDPKTDYNLVFRGFDFHEPLEAQMAEYTEFLMNDGRWTDLQEQFNANDRGNSHVPMLSAYRRMLNEYRTIMATRRPGDYRGRLKLSAEELTQIAQASIHPSHRQHPSGDQAEATSQQTG</sequence>
<dbReference type="Pfam" id="PF19807">
    <property type="entry name" value="DUF6290"/>
    <property type="match status" value="1"/>
</dbReference>
<comment type="caution">
    <text evidence="2">The sequence shown here is derived from an EMBL/GenBank/DDBJ whole genome shotgun (WGS) entry which is preliminary data.</text>
</comment>
<dbReference type="Proteomes" id="UP001225576">
    <property type="component" value="Unassembled WGS sequence"/>
</dbReference>
<dbReference type="AlphaFoldDB" id="A0AAW6ZM39"/>
<dbReference type="Gene3D" id="1.10.3190.10">
    <property type="entry name" value="yfbu gene product, domain 2"/>
    <property type="match status" value="1"/>
</dbReference>
<dbReference type="InterPro" id="IPR046257">
    <property type="entry name" value="DUF6290"/>
</dbReference>
<dbReference type="InterPro" id="IPR023146">
    <property type="entry name" value="YfbU_alpha-helical_sf"/>
</dbReference>
<evidence type="ECO:0000313" key="3">
    <source>
        <dbReference type="Proteomes" id="UP001225576"/>
    </source>
</evidence>
<dbReference type="InterPro" id="IPR010985">
    <property type="entry name" value="Ribbon_hlx_hlx"/>
</dbReference>
<gene>
    <name evidence="2" type="ORF">QP858_09750</name>
</gene>
<organism evidence="2 3">
    <name type="scientific">Trueperella bernardiae</name>
    <dbReference type="NCBI Taxonomy" id="59561"/>
    <lineage>
        <taxon>Bacteria</taxon>
        <taxon>Bacillati</taxon>
        <taxon>Actinomycetota</taxon>
        <taxon>Actinomycetes</taxon>
        <taxon>Actinomycetales</taxon>
        <taxon>Actinomycetaceae</taxon>
        <taxon>Trueperella</taxon>
    </lineage>
</organism>
<proteinExistence type="predicted"/>
<protein>
    <submittedName>
        <fullName evidence="2">YfbU family protein</fullName>
    </submittedName>
</protein>
<dbReference type="SUPFAM" id="SSF116960">
    <property type="entry name" value="YfbU-like"/>
    <property type="match status" value="1"/>
</dbReference>
<name>A0AAW6ZM39_9ACTO</name>
<reference evidence="2" key="1">
    <citation type="submission" date="2023-05" db="EMBL/GenBank/DDBJ databases">
        <title>Genomic Catalog of Human Bladder Bacteria.</title>
        <authorList>
            <person name="Du J."/>
        </authorList>
    </citation>
    <scope>NUCLEOTIDE SEQUENCE</scope>
    <source>
        <strain evidence="2">UMB1304A</strain>
    </source>
</reference>
<dbReference type="EMBL" id="JASPDQ010000034">
    <property type="protein sequence ID" value="MDK8602736.1"/>
    <property type="molecule type" value="Genomic_DNA"/>
</dbReference>
<dbReference type="RefSeq" id="WP_285170946.1">
    <property type="nucleotide sequence ID" value="NZ_JASPDQ010000034.1"/>
</dbReference>